<feature type="signal peptide" evidence="8">
    <location>
        <begin position="1"/>
        <end position="16"/>
    </location>
</feature>
<evidence type="ECO:0000313" key="9">
    <source>
        <dbReference type="EMBL" id="KIY65360.1"/>
    </source>
</evidence>
<evidence type="ECO:0000256" key="7">
    <source>
        <dbReference type="PIRSR" id="PIRSR611150-2"/>
    </source>
</evidence>
<dbReference type="SUPFAM" id="SSF53474">
    <property type="entry name" value="alpha/beta-Hydrolases"/>
    <property type="match status" value="1"/>
</dbReference>
<evidence type="ECO:0000313" key="10">
    <source>
        <dbReference type="Proteomes" id="UP000054007"/>
    </source>
</evidence>
<dbReference type="GO" id="GO:0050525">
    <property type="term" value="F:cutinase activity"/>
    <property type="evidence" value="ECO:0007669"/>
    <property type="project" value="UniProtKB-EC"/>
</dbReference>
<evidence type="ECO:0000256" key="4">
    <source>
        <dbReference type="ARBA" id="ARBA00022801"/>
    </source>
</evidence>
<dbReference type="PANTHER" id="PTHR48250">
    <property type="entry name" value="CUTINASE 2-RELATED"/>
    <property type="match status" value="1"/>
</dbReference>
<dbReference type="Proteomes" id="UP000054007">
    <property type="component" value="Unassembled WGS sequence"/>
</dbReference>
<evidence type="ECO:0000256" key="5">
    <source>
        <dbReference type="ARBA" id="ARBA00023157"/>
    </source>
</evidence>
<dbReference type="InterPro" id="IPR011150">
    <property type="entry name" value="Cutinase_monf"/>
</dbReference>
<feature type="disulfide bond" evidence="7">
    <location>
        <begin position="40"/>
        <end position="114"/>
    </location>
</feature>
<dbReference type="PANTHER" id="PTHR48250:SF1">
    <property type="entry name" value="CUTINASE"/>
    <property type="match status" value="1"/>
</dbReference>
<comment type="catalytic activity">
    <reaction evidence="6">
        <text>cutin + H2O = cutin monomers.</text>
        <dbReference type="EC" id="3.1.1.74"/>
    </reaction>
</comment>
<dbReference type="GO" id="GO:0005576">
    <property type="term" value="C:extracellular region"/>
    <property type="evidence" value="ECO:0007669"/>
    <property type="project" value="InterPro"/>
</dbReference>
<evidence type="ECO:0000256" key="3">
    <source>
        <dbReference type="ARBA" id="ARBA00022729"/>
    </source>
</evidence>
<keyword evidence="10" id="KW-1185">Reference proteome</keyword>
<dbReference type="Gene3D" id="3.40.50.1820">
    <property type="entry name" value="alpha/beta hydrolase"/>
    <property type="match status" value="1"/>
</dbReference>
<evidence type="ECO:0000256" key="8">
    <source>
        <dbReference type="SAM" id="SignalP"/>
    </source>
</evidence>
<dbReference type="InterPro" id="IPR000675">
    <property type="entry name" value="Cutinase/axe"/>
</dbReference>
<dbReference type="Pfam" id="PF01083">
    <property type="entry name" value="Cutinase"/>
    <property type="match status" value="1"/>
</dbReference>
<feature type="chain" id="PRO_5002317074" description="cutinase" evidence="8">
    <location>
        <begin position="17"/>
        <end position="284"/>
    </location>
</feature>
<dbReference type="GO" id="GO:0016052">
    <property type="term" value="P:carbohydrate catabolic process"/>
    <property type="evidence" value="ECO:0007669"/>
    <property type="project" value="TreeGrafter"/>
</dbReference>
<proteinExistence type="inferred from homology"/>
<keyword evidence="4" id="KW-0378">Hydrolase</keyword>
<accession>A0A0D7B574</accession>
<reference evidence="9 10" key="1">
    <citation type="journal article" date="2015" name="Fungal Genet. Biol.">
        <title>Evolution of novel wood decay mechanisms in Agaricales revealed by the genome sequences of Fistulina hepatica and Cylindrobasidium torrendii.</title>
        <authorList>
            <person name="Floudas D."/>
            <person name="Held B.W."/>
            <person name="Riley R."/>
            <person name="Nagy L.G."/>
            <person name="Koehler G."/>
            <person name="Ransdell A.S."/>
            <person name="Younus H."/>
            <person name="Chow J."/>
            <person name="Chiniquy J."/>
            <person name="Lipzen A."/>
            <person name="Tritt A."/>
            <person name="Sun H."/>
            <person name="Haridas S."/>
            <person name="LaButti K."/>
            <person name="Ohm R.A."/>
            <person name="Kues U."/>
            <person name="Blanchette R.A."/>
            <person name="Grigoriev I.V."/>
            <person name="Minto R.E."/>
            <person name="Hibbett D.S."/>
        </authorList>
    </citation>
    <scope>NUCLEOTIDE SEQUENCE [LARGE SCALE GENOMIC DNA]</scope>
    <source>
        <strain evidence="9 10">FP15055 ss-10</strain>
    </source>
</reference>
<gene>
    <name evidence="9" type="ORF">CYLTODRAFT_445407</name>
</gene>
<sequence>MRTFIALSSFVTLALSVVLPRATGNIYNDMQDTIDGNKDCLPAAAIFARGTFDRGNAGDWVGPNFFEALGDNVAKQGVNSDAYPADLKGYLEEGGSNAGSQALADTVQAYVAKCPNSPVIIVGWSQGALVAHKGLSLIDEATVKNVAGLITFGDPWHLFSDDTSLPIDETTFQANCITGTVFDPLCANIPDDFDPSWDDVIGYLDDLPDFAQGAAEVEAAAALVKAFPHQLKDAWSSFKDAFKNNLARVLLTPQHFVYGNNGMAADAAAWALQLPKVSEALARR</sequence>
<evidence type="ECO:0000256" key="1">
    <source>
        <dbReference type="ARBA" id="ARBA00007534"/>
    </source>
</evidence>
<name>A0A0D7B574_9AGAR</name>
<organism evidence="9 10">
    <name type="scientific">Cylindrobasidium torrendii FP15055 ss-10</name>
    <dbReference type="NCBI Taxonomy" id="1314674"/>
    <lineage>
        <taxon>Eukaryota</taxon>
        <taxon>Fungi</taxon>
        <taxon>Dikarya</taxon>
        <taxon>Basidiomycota</taxon>
        <taxon>Agaricomycotina</taxon>
        <taxon>Agaricomycetes</taxon>
        <taxon>Agaricomycetidae</taxon>
        <taxon>Agaricales</taxon>
        <taxon>Marasmiineae</taxon>
        <taxon>Physalacriaceae</taxon>
        <taxon>Cylindrobasidium</taxon>
    </lineage>
</organism>
<comment type="similarity">
    <text evidence="1">Belongs to the cutinase family.</text>
</comment>
<dbReference type="EMBL" id="KN880593">
    <property type="protein sequence ID" value="KIY65360.1"/>
    <property type="molecule type" value="Genomic_DNA"/>
</dbReference>
<dbReference type="AlphaFoldDB" id="A0A0D7B574"/>
<keyword evidence="5 7" id="KW-1015">Disulfide bond</keyword>
<dbReference type="SMART" id="SM01110">
    <property type="entry name" value="Cutinase"/>
    <property type="match status" value="1"/>
</dbReference>
<keyword evidence="3 8" id="KW-0732">Signal</keyword>
<evidence type="ECO:0000256" key="6">
    <source>
        <dbReference type="ARBA" id="ARBA00034045"/>
    </source>
</evidence>
<dbReference type="OrthoDB" id="3225429at2759"/>
<dbReference type="InterPro" id="IPR029058">
    <property type="entry name" value="AB_hydrolase_fold"/>
</dbReference>
<dbReference type="EC" id="3.1.1.74" evidence="2"/>
<evidence type="ECO:0000256" key="2">
    <source>
        <dbReference type="ARBA" id="ARBA00013095"/>
    </source>
</evidence>
<protein>
    <recommendedName>
        <fullName evidence="2">cutinase</fullName>
        <ecNumber evidence="2">3.1.1.74</ecNumber>
    </recommendedName>
</protein>